<keyword evidence="3" id="KW-0804">Transcription</keyword>
<feature type="domain" description="HTH araC/xylS-type" evidence="4">
    <location>
        <begin position="99"/>
        <end position="200"/>
    </location>
</feature>
<keyword evidence="1" id="KW-0805">Transcription regulation</keyword>
<evidence type="ECO:0000256" key="3">
    <source>
        <dbReference type="ARBA" id="ARBA00023163"/>
    </source>
</evidence>
<dbReference type="PANTHER" id="PTHR46796">
    <property type="entry name" value="HTH-TYPE TRANSCRIPTIONAL ACTIVATOR RHAS-RELATED"/>
    <property type="match status" value="1"/>
</dbReference>
<dbReference type="Pfam" id="PF12833">
    <property type="entry name" value="HTH_18"/>
    <property type="match status" value="1"/>
</dbReference>
<evidence type="ECO:0000256" key="1">
    <source>
        <dbReference type="ARBA" id="ARBA00023015"/>
    </source>
</evidence>
<gene>
    <name evidence="5" type="ORF">GCM10025868_01150</name>
</gene>
<reference evidence="6" key="1">
    <citation type="journal article" date="2019" name="Int. J. Syst. Evol. Microbiol.">
        <title>The Global Catalogue of Microorganisms (GCM) 10K type strain sequencing project: providing services to taxonomists for standard genome sequencing and annotation.</title>
        <authorList>
            <consortium name="The Broad Institute Genomics Platform"/>
            <consortium name="The Broad Institute Genome Sequencing Center for Infectious Disease"/>
            <person name="Wu L."/>
            <person name="Ma J."/>
        </authorList>
    </citation>
    <scope>NUCLEOTIDE SEQUENCE [LARGE SCALE GENOMIC DNA]</scope>
    <source>
        <strain evidence="6">NBRC 108730</strain>
    </source>
</reference>
<organism evidence="5 6">
    <name type="scientific">Angustibacter aerolatus</name>
    <dbReference type="NCBI Taxonomy" id="1162965"/>
    <lineage>
        <taxon>Bacteria</taxon>
        <taxon>Bacillati</taxon>
        <taxon>Actinomycetota</taxon>
        <taxon>Actinomycetes</taxon>
        <taxon>Kineosporiales</taxon>
        <taxon>Kineosporiaceae</taxon>
    </lineage>
</organism>
<evidence type="ECO:0000259" key="4">
    <source>
        <dbReference type="PROSITE" id="PS01124"/>
    </source>
</evidence>
<keyword evidence="2" id="KW-0238">DNA-binding</keyword>
<sequence>MRAALHDLVLVLLRLGWAPPRPDGASGPDADLHALLLEVARQRVAAEQARGRADDAIERSWALAAESLLARLTSQAALEASQAARADRRDDRSWPGSLRRAVAAIDADPATPLDLPALSRTVGVTPRALQAAFSRHVGCTPSAYLRRVRLQHAHADLVGGAGEPPRVAEVAARWGYSNAGRFAADYRATYGVTPSSVVRT</sequence>
<evidence type="ECO:0000313" key="6">
    <source>
        <dbReference type="Proteomes" id="UP001157017"/>
    </source>
</evidence>
<accession>A0ABQ6JDF0</accession>
<dbReference type="InterPro" id="IPR050204">
    <property type="entry name" value="AraC_XylS_family_regulators"/>
</dbReference>
<name>A0ABQ6JDF0_9ACTN</name>
<evidence type="ECO:0000256" key="2">
    <source>
        <dbReference type="ARBA" id="ARBA00023125"/>
    </source>
</evidence>
<dbReference type="InterPro" id="IPR018060">
    <property type="entry name" value="HTH_AraC"/>
</dbReference>
<dbReference type="PROSITE" id="PS00041">
    <property type="entry name" value="HTH_ARAC_FAMILY_1"/>
    <property type="match status" value="1"/>
</dbReference>
<evidence type="ECO:0000313" key="5">
    <source>
        <dbReference type="EMBL" id="GMA84865.1"/>
    </source>
</evidence>
<dbReference type="SMART" id="SM00342">
    <property type="entry name" value="HTH_ARAC"/>
    <property type="match status" value="1"/>
</dbReference>
<dbReference type="Proteomes" id="UP001157017">
    <property type="component" value="Unassembled WGS sequence"/>
</dbReference>
<comment type="caution">
    <text evidence="5">The sequence shown here is derived from an EMBL/GenBank/DDBJ whole genome shotgun (WGS) entry which is preliminary data.</text>
</comment>
<protein>
    <recommendedName>
        <fullName evidence="4">HTH araC/xylS-type domain-containing protein</fullName>
    </recommendedName>
</protein>
<dbReference type="Gene3D" id="1.10.10.60">
    <property type="entry name" value="Homeodomain-like"/>
    <property type="match status" value="1"/>
</dbReference>
<keyword evidence="6" id="KW-1185">Reference proteome</keyword>
<dbReference type="SUPFAM" id="SSF46689">
    <property type="entry name" value="Homeodomain-like"/>
    <property type="match status" value="2"/>
</dbReference>
<dbReference type="PROSITE" id="PS01124">
    <property type="entry name" value="HTH_ARAC_FAMILY_2"/>
    <property type="match status" value="1"/>
</dbReference>
<dbReference type="EMBL" id="BSUZ01000001">
    <property type="protein sequence ID" value="GMA84865.1"/>
    <property type="molecule type" value="Genomic_DNA"/>
</dbReference>
<proteinExistence type="predicted"/>
<dbReference type="InterPro" id="IPR009057">
    <property type="entry name" value="Homeodomain-like_sf"/>
</dbReference>
<dbReference type="InterPro" id="IPR018062">
    <property type="entry name" value="HTH_AraC-typ_CS"/>
</dbReference>
<dbReference type="PANTHER" id="PTHR46796:SF12">
    <property type="entry name" value="HTH-TYPE DNA-BINDING TRANSCRIPTIONAL ACTIVATOR EUTR"/>
    <property type="match status" value="1"/>
</dbReference>